<evidence type="ECO:0000259" key="3">
    <source>
        <dbReference type="SMART" id="SM01027"/>
    </source>
</evidence>
<dbReference type="SMART" id="SM01027">
    <property type="entry name" value="Beta-Casp"/>
    <property type="match status" value="1"/>
</dbReference>
<dbReference type="PANTHER" id="PTHR11203">
    <property type="entry name" value="CLEAVAGE AND POLYADENYLATION SPECIFICITY FACTOR FAMILY MEMBER"/>
    <property type="match status" value="1"/>
</dbReference>
<dbReference type="EMBL" id="RAWE01000106">
    <property type="protein sequence ID" value="RKG99789.1"/>
    <property type="molecule type" value="Genomic_DNA"/>
</dbReference>
<feature type="domain" description="Metallo-beta-lactamase" evidence="2">
    <location>
        <begin position="24"/>
        <end position="249"/>
    </location>
</feature>
<dbReference type="InterPro" id="IPR050698">
    <property type="entry name" value="MBL"/>
</dbReference>
<dbReference type="Gene3D" id="3.60.15.10">
    <property type="entry name" value="Ribonuclease Z/Hydroxyacylglutathione hydrolase-like"/>
    <property type="match status" value="1"/>
</dbReference>
<keyword evidence="5" id="KW-1185">Reference proteome</keyword>
<dbReference type="AlphaFoldDB" id="A0A3A8JVS9"/>
<accession>A0A3A8JVS9</accession>
<gene>
    <name evidence="4" type="ORF">D7X32_25395</name>
</gene>
<dbReference type="InterPro" id="IPR022712">
    <property type="entry name" value="Beta_Casp"/>
</dbReference>
<dbReference type="Proteomes" id="UP000268313">
    <property type="component" value="Unassembled WGS sequence"/>
</dbReference>
<keyword evidence="1 4" id="KW-0378">Hydrolase</keyword>
<feature type="domain" description="Beta-Casp" evidence="3">
    <location>
        <begin position="264"/>
        <end position="389"/>
    </location>
</feature>
<evidence type="ECO:0000256" key="1">
    <source>
        <dbReference type="ARBA" id="ARBA00022801"/>
    </source>
</evidence>
<dbReference type="CDD" id="cd16295">
    <property type="entry name" value="TTHA0252-CPSF-like_MBL-fold"/>
    <property type="match status" value="1"/>
</dbReference>
<evidence type="ECO:0000259" key="2">
    <source>
        <dbReference type="SMART" id="SM00849"/>
    </source>
</evidence>
<dbReference type="InterPro" id="IPR001279">
    <property type="entry name" value="Metallo-B-lactamas"/>
</dbReference>
<dbReference type="GO" id="GO:0016787">
    <property type="term" value="F:hydrolase activity"/>
    <property type="evidence" value="ECO:0007669"/>
    <property type="project" value="UniProtKB-KW"/>
</dbReference>
<comment type="caution">
    <text evidence="4">The sequence shown here is derived from an EMBL/GenBank/DDBJ whole genome shotgun (WGS) entry which is preliminary data.</text>
</comment>
<dbReference type="InterPro" id="IPR036866">
    <property type="entry name" value="RibonucZ/Hydroxyglut_hydro"/>
</dbReference>
<organism evidence="4 5">
    <name type="scientific">Corallococcus carmarthensis</name>
    <dbReference type="NCBI Taxonomy" id="2316728"/>
    <lineage>
        <taxon>Bacteria</taxon>
        <taxon>Pseudomonadati</taxon>
        <taxon>Myxococcota</taxon>
        <taxon>Myxococcia</taxon>
        <taxon>Myxococcales</taxon>
        <taxon>Cystobacterineae</taxon>
        <taxon>Myxococcaceae</taxon>
        <taxon>Corallococcus</taxon>
    </lineage>
</organism>
<sequence length="475" mass="52333">MYLTDDEGAPTVTLRFLGAAGTVTGSKFLLETEGREQRRVLLDCGLFQGLKGLRLRNWEPPPFDPVTLDAVVLSHAHLDHSGALPLLVRGGFAGPIHCTPGTADLLEPLLLDSAHLQEEDAERANRHGYSRHQPALPLYTVEDARRVLALLRTHPYGTPFAPCEGLEVTFRRAGHILGSATVDVAWGRGDAARHLVYSGDLGRPGRPILRDPEAVPGADVLLLESTYGDRVHATWPEEKLARVITRTAHQGGAVVIPVFAVGRAQELLWTLHRLRGEQRLPHVPVFLDSPMAQDVTELYCRHPEDHDVDMRRLTEQARCPLCGSEHHWVRTAEESQALLARTGPRVILAGSGMATGGRVLHHLKHLLPDARNTVVLAGYQAAGTRGRALQDGAATVRIHGEDVPVRARVETVDGLSAHADREELLGWLRTFPRPPRETWLVHGEPGASEALARSIRERMGWRVRVARDGERVTLR</sequence>
<dbReference type="Pfam" id="PF07521">
    <property type="entry name" value="RMMBL"/>
    <property type="match status" value="1"/>
</dbReference>
<evidence type="ECO:0000313" key="4">
    <source>
        <dbReference type="EMBL" id="RKG99789.1"/>
    </source>
</evidence>
<dbReference type="RefSeq" id="WP_120605153.1">
    <property type="nucleotide sequence ID" value="NZ_RAWE01000106.1"/>
</dbReference>
<protein>
    <submittedName>
        <fullName evidence="4">MBL fold metallo-hydrolase</fullName>
    </submittedName>
</protein>
<dbReference type="PANTHER" id="PTHR11203:SF37">
    <property type="entry name" value="INTEGRATOR COMPLEX SUBUNIT 11"/>
    <property type="match status" value="1"/>
</dbReference>
<name>A0A3A8JVS9_9BACT</name>
<dbReference type="SMART" id="SM00849">
    <property type="entry name" value="Lactamase_B"/>
    <property type="match status" value="1"/>
</dbReference>
<dbReference type="Pfam" id="PF12706">
    <property type="entry name" value="Lactamase_B_2"/>
    <property type="match status" value="1"/>
</dbReference>
<dbReference type="InterPro" id="IPR011108">
    <property type="entry name" value="RMMBL"/>
</dbReference>
<evidence type="ECO:0000313" key="5">
    <source>
        <dbReference type="Proteomes" id="UP000268313"/>
    </source>
</evidence>
<dbReference type="OrthoDB" id="9803916at2"/>
<dbReference type="GO" id="GO:0004521">
    <property type="term" value="F:RNA endonuclease activity"/>
    <property type="evidence" value="ECO:0007669"/>
    <property type="project" value="TreeGrafter"/>
</dbReference>
<dbReference type="Pfam" id="PF10996">
    <property type="entry name" value="Beta-Casp"/>
    <property type="match status" value="1"/>
</dbReference>
<dbReference type="Gene3D" id="3.40.50.10890">
    <property type="match status" value="1"/>
</dbReference>
<dbReference type="SUPFAM" id="SSF56281">
    <property type="entry name" value="Metallo-hydrolase/oxidoreductase"/>
    <property type="match status" value="1"/>
</dbReference>
<proteinExistence type="predicted"/>
<reference evidence="5" key="1">
    <citation type="submission" date="2018-09" db="EMBL/GenBank/DDBJ databases">
        <authorList>
            <person name="Livingstone P.G."/>
            <person name="Whitworth D.E."/>
        </authorList>
    </citation>
    <scope>NUCLEOTIDE SEQUENCE [LARGE SCALE GENOMIC DNA]</scope>
    <source>
        <strain evidence="5">CA043D</strain>
    </source>
</reference>